<organism evidence="2 3">
    <name type="scientific">Neurospora tetrasperma (strain FGSC 2508 / ATCC MYA-4615 / P0657)</name>
    <dbReference type="NCBI Taxonomy" id="510951"/>
    <lineage>
        <taxon>Eukaryota</taxon>
        <taxon>Fungi</taxon>
        <taxon>Dikarya</taxon>
        <taxon>Ascomycota</taxon>
        <taxon>Pezizomycotina</taxon>
        <taxon>Sordariomycetes</taxon>
        <taxon>Sordariomycetidae</taxon>
        <taxon>Sordariales</taxon>
        <taxon>Sordariaceae</taxon>
        <taxon>Neurospora</taxon>
    </lineage>
</organism>
<dbReference type="RefSeq" id="XP_009852214.1">
    <property type="nucleotide sequence ID" value="XM_009853912.1"/>
</dbReference>
<dbReference type="GeneID" id="20831675"/>
<evidence type="ECO:0000256" key="1">
    <source>
        <dbReference type="SAM" id="MobiDB-lite"/>
    </source>
</evidence>
<evidence type="ECO:0000313" key="3">
    <source>
        <dbReference type="Proteomes" id="UP000008065"/>
    </source>
</evidence>
<feature type="non-terminal residue" evidence="2">
    <location>
        <position position="53"/>
    </location>
</feature>
<dbReference type="AlphaFoldDB" id="F8MQK5"/>
<proteinExistence type="predicted"/>
<protein>
    <submittedName>
        <fullName evidence="2">Uncharacterized protein</fullName>
    </submittedName>
</protein>
<name>F8MQK5_NEUT8</name>
<accession>F8MQK5</accession>
<dbReference type="HOGENOM" id="CLU_201348_0_0_1"/>
<dbReference type="Proteomes" id="UP000008065">
    <property type="component" value="Unassembled WGS sequence"/>
</dbReference>
<feature type="region of interest" description="Disordered" evidence="1">
    <location>
        <begin position="1"/>
        <end position="24"/>
    </location>
</feature>
<evidence type="ECO:0000313" key="2">
    <source>
        <dbReference type="EMBL" id="EGO56635.1"/>
    </source>
</evidence>
<keyword evidence="3" id="KW-1185">Reference proteome</keyword>
<reference evidence="3" key="1">
    <citation type="journal article" date="2011" name="Genetics">
        <title>Massive changes in genome architecture accompany the transition to self-fertility in the filamentous fungus Neurospora tetrasperma.</title>
        <authorList>
            <person name="Ellison C.E."/>
            <person name="Stajich J.E."/>
            <person name="Jacobson D.J."/>
            <person name="Natvig D.O."/>
            <person name="Lapidus A."/>
            <person name="Foster B."/>
            <person name="Aerts A."/>
            <person name="Riley R."/>
            <person name="Lindquist E.A."/>
            <person name="Grigoriev I.V."/>
            <person name="Taylor J.W."/>
        </authorList>
    </citation>
    <scope>NUCLEOTIDE SEQUENCE [LARGE SCALE GENOMIC DNA]</scope>
    <source>
        <strain evidence="3">FGSC 2508 / P0657</strain>
    </source>
</reference>
<dbReference type="KEGG" id="nte:NEUTE1DRAFT95327"/>
<sequence>MEDGKPRSRNPWPSRPPHPLNPINSHIEKVELLPHSLPHGGVDPFFSYSTLPI</sequence>
<gene>
    <name evidence="2" type="ORF">NEUTE1DRAFT_95327</name>
</gene>
<dbReference type="EMBL" id="GL891305">
    <property type="protein sequence ID" value="EGO56635.1"/>
    <property type="molecule type" value="Genomic_DNA"/>
</dbReference>
<dbReference type="VEuPathDB" id="FungiDB:NEUTE1DRAFT_95327"/>